<organism evidence="1 2">
    <name type="scientific">Pleurodeles waltl</name>
    <name type="common">Iberian ribbed newt</name>
    <dbReference type="NCBI Taxonomy" id="8319"/>
    <lineage>
        <taxon>Eukaryota</taxon>
        <taxon>Metazoa</taxon>
        <taxon>Chordata</taxon>
        <taxon>Craniata</taxon>
        <taxon>Vertebrata</taxon>
        <taxon>Euteleostomi</taxon>
        <taxon>Amphibia</taxon>
        <taxon>Batrachia</taxon>
        <taxon>Caudata</taxon>
        <taxon>Salamandroidea</taxon>
        <taxon>Salamandridae</taxon>
        <taxon>Pleurodelinae</taxon>
        <taxon>Pleurodeles</taxon>
    </lineage>
</organism>
<dbReference type="InterPro" id="IPR036691">
    <property type="entry name" value="Endo/exonu/phosph_ase_sf"/>
</dbReference>
<keyword evidence="2" id="KW-1185">Reference proteome</keyword>
<proteinExistence type="predicted"/>
<dbReference type="AlphaFoldDB" id="A0AAV7X1P3"/>
<comment type="caution">
    <text evidence="1">The sequence shown here is derived from an EMBL/GenBank/DDBJ whole genome shotgun (WGS) entry which is preliminary data.</text>
</comment>
<dbReference type="EMBL" id="JANPWB010000001">
    <property type="protein sequence ID" value="KAJ1219222.1"/>
    <property type="molecule type" value="Genomic_DNA"/>
</dbReference>
<name>A0AAV7X1P3_PLEWA</name>
<feature type="non-terminal residue" evidence="1">
    <location>
        <position position="1"/>
    </location>
</feature>
<protein>
    <recommendedName>
        <fullName evidence="3">Endonuclease/exonuclease/phosphatase domain-containing protein</fullName>
    </recommendedName>
</protein>
<evidence type="ECO:0008006" key="3">
    <source>
        <dbReference type="Google" id="ProtNLM"/>
    </source>
</evidence>
<feature type="non-terminal residue" evidence="1">
    <location>
        <position position="124"/>
    </location>
</feature>
<evidence type="ECO:0000313" key="2">
    <source>
        <dbReference type="Proteomes" id="UP001066276"/>
    </source>
</evidence>
<sequence>GGLATYVTVKLNGSILPLVWDDNWIQGTIIRNGTAQQTLIVVNVYIVPGTKDKRVRLSRLMQIVGDLVGEYLCANYLITGDFNTNLFQDPMEALDGPDLCNRQLIPEQLRHQDCLHCPLGEYTV</sequence>
<accession>A0AAV7X1P3</accession>
<evidence type="ECO:0000313" key="1">
    <source>
        <dbReference type="EMBL" id="KAJ1219222.1"/>
    </source>
</evidence>
<gene>
    <name evidence="1" type="ORF">NDU88_006791</name>
</gene>
<reference evidence="1" key="1">
    <citation type="journal article" date="2022" name="bioRxiv">
        <title>Sequencing and chromosome-scale assembly of the giantPleurodeles waltlgenome.</title>
        <authorList>
            <person name="Brown T."/>
            <person name="Elewa A."/>
            <person name="Iarovenko S."/>
            <person name="Subramanian E."/>
            <person name="Araus A.J."/>
            <person name="Petzold A."/>
            <person name="Susuki M."/>
            <person name="Suzuki K.-i.T."/>
            <person name="Hayashi T."/>
            <person name="Toyoda A."/>
            <person name="Oliveira C."/>
            <person name="Osipova E."/>
            <person name="Leigh N.D."/>
            <person name="Simon A."/>
            <person name="Yun M.H."/>
        </authorList>
    </citation>
    <scope>NUCLEOTIDE SEQUENCE</scope>
    <source>
        <strain evidence="1">20211129_DDA</strain>
        <tissue evidence="1">Liver</tissue>
    </source>
</reference>
<dbReference type="SUPFAM" id="SSF56219">
    <property type="entry name" value="DNase I-like"/>
    <property type="match status" value="1"/>
</dbReference>
<dbReference type="Proteomes" id="UP001066276">
    <property type="component" value="Chromosome 1_1"/>
</dbReference>